<name>A0A0E0DXT0_9ORYZ</name>
<sequence length="91" mass="10157">MGPFRRFLNLIVDNRIPGAKSLRCIDLTLARYKLFNTMTPAALTLNGKTSESERPQDKKQKEVAATLKIGRIQLPLHLCGVYTAKNPNTST</sequence>
<proteinExistence type="predicted"/>
<dbReference type="HOGENOM" id="CLU_2430754_0_0_1"/>
<dbReference type="Gramene" id="OMERI06G05900.1">
    <property type="protein sequence ID" value="OMERI06G05900.1"/>
    <property type="gene ID" value="OMERI06G05900"/>
</dbReference>
<accession>A0A0E0DXT0</accession>
<organism evidence="1">
    <name type="scientific">Oryza meridionalis</name>
    <dbReference type="NCBI Taxonomy" id="40149"/>
    <lineage>
        <taxon>Eukaryota</taxon>
        <taxon>Viridiplantae</taxon>
        <taxon>Streptophyta</taxon>
        <taxon>Embryophyta</taxon>
        <taxon>Tracheophyta</taxon>
        <taxon>Spermatophyta</taxon>
        <taxon>Magnoliopsida</taxon>
        <taxon>Liliopsida</taxon>
        <taxon>Poales</taxon>
        <taxon>Poaceae</taxon>
        <taxon>BOP clade</taxon>
        <taxon>Oryzoideae</taxon>
        <taxon>Oryzeae</taxon>
        <taxon>Oryzinae</taxon>
        <taxon>Oryza</taxon>
    </lineage>
</organism>
<dbReference type="EnsemblPlants" id="OMERI06G05900.1">
    <property type="protein sequence ID" value="OMERI06G05900.1"/>
    <property type="gene ID" value="OMERI06G05900"/>
</dbReference>
<reference evidence="1" key="2">
    <citation type="submission" date="2018-05" db="EMBL/GenBank/DDBJ databases">
        <title>OmerRS3 (Oryza meridionalis Reference Sequence Version 3).</title>
        <authorList>
            <person name="Zhang J."/>
            <person name="Kudrna D."/>
            <person name="Lee S."/>
            <person name="Talag J."/>
            <person name="Welchert J."/>
            <person name="Wing R.A."/>
        </authorList>
    </citation>
    <scope>NUCLEOTIDE SEQUENCE [LARGE SCALE GENOMIC DNA]</scope>
    <source>
        <strain evidence="1">cv. OR44</strain>
    </source>
</reference>
<dbReference type="InterPro" id="IPR012871">
    <property type="entry name" value="DUF1668_ORYSA"/>
</dbReference>
<evidence type="ECO:0000313" key="1">
    <source>
        <dbReference type="EnsemblPlants" id="OMERI06G05900.1"/>
    </source>
</evidence>
<dbReference type="Pfam" id="PF07893">
    <property type="entry name" value="DUF1668"/>
    <property type="match status" value="1"/>
</dbReference>
<keyword evidence="2" id="KW-1185">Reference proteome</keyword>
<dbReference type="Proteomes" id="UP000008021">
    <property type="component" value="Chromosome 6"/>
</dbReference>
<protein>
    <submittedName>
        <fullName evidence="1">Uncharacterized protein</fullName>
    </submittedName>
</protein>
<reference evidence="1" key="1">
    <citation type="submission" date="2015-04" db="UniProtKB">
        <authorList>
            <consortium name="EnsemblPlants"/>
        </authorList>
    </citation>
    <scope>IDENTIFICATION</scope>
</reference>
<evidence type="ECO:0000313" key="2">
    <source>
        <dbReference type="Proteomes" id="UP000008021"/>
    </source>
</evidence>
<dbReference type="AlphaFoldDB" id="A0A0E0DXT0"/>